<dbReference type="EMBL" id="CP101125">
    <property type="protein sequence ID" value="UTO15790.1"/>
    <property type="molecule type" value="Genomic_DNA"/>
</dbReference>
<name>A0ABY5ENK8_9PSED</name>
<reference evidence="1" key="1">
    <citation type="submission" date="2022-07" db="EMBL/GenBank/DDBJ databases">
        <title>Pseudomonas nunamit sp. nov. an antifungal species isolated from Greenland.</title>
        <authorList>
            <person name="Ntana F."/>
            <person name="Hennessy R.C."/>
            <person name="Zervas A."/>
            <person name="Stougaard P."/>
        </authorList>
    </citation>
    <scope>NUCLEOTIDE SEQUENCE</scope>
    <source>
        <strain evidence="1">In5</strain>
    </source>
</reference>
<accession>A0ABY5ENK8</accession>
<sequence>MTAIALINAEVEPYLISDSLITALGPSPDNEKSIWIPALGTIKSEWLDLSPKNTNKEKTWHITRLGRKCFTLPDNTGMLAFADDCQAAYSFWDKLSDKINTNKSYDELFKVTLNTLHSTISEIEHEATKFSLLGIVIDENSQRTPFVHNPTVEFTTKNFGVCYASGSGAYLIMDIIKAKDKVITAKFPLGTISLSEDLAEHISAEMLYRESDIRNGHEVNSPLASFCGGIYEWHKIDSTGVRVMPRRIDLHFLIKEKRLYLSRIYLIEQMETPRKPALERYSTSIINLGSEFYPLPKSGSQNEYCTLVADENMGVLINSTFALYDTDKEINMPKRLSGRANTDTLRYLFSPAPKIARTRVTVGNNENTAITSRWYSEELGAAPVILELVNDQLSININTQLIDYAWNAAKRLSP</sequence>
<dbReference type="Proteomes" id="UP001059607">
    <property type="component" value="Chromosome"/>
</dbReference>
<evidence type="ECO:0000313" key="1">
    <source>
        <dbReference type="EMBL" id="UTO15790.1"/>
    </source>
</evidence>
<dbReference type="RefSeq" id="WP_152981167.1">
    <property type="nucleotide sequence ID" value="NZ_CP101125.1"/>
</dbReference>
<organism evidence="1 2">
    <name type="scientific">Pseudomonas nunensis</name>
    <dbReference type="NCBI Taxonomy" id="2961896"/>
    <lineage>
        <taxon>Bacteria</taxon>
        <taxon>Pseudomonadati</taxon>
        <taxon>Pseudomonadota</taxon>
        <taxon>Gammaproteobacteria</taxon>
        <taxon>Pseudomonadales</taxon>
        <taxon>Pseudomonadaceae</taxon>
        <taxon>Pseudomonas</taxon>
    </lineage>
</organism>
<gene>
    <name evidence="1" type="ORF">NK667_05385</name>
</gene>
<evidence type="ECO:0000313" key="2">
    <source>
        <dbReference type="Proteomes" id="UP001059607"/>
    </source>
</evidence>
<keyword evidence="2" id="KW-1185">Reference proteome</keyword>
<protein>
    <submittedName>
        <fullName evidence="1">Uncharacterized protein</fullName>
    </submittedName>
</protein>
<proteinExistence type="predicted"/>